<dbReference type="InterPro" id="IPR051053">
    <property type="entry name" value="ECH/Chromodomain_protein"/>
</dbReference>
<proteinExistence type="inferred from homology"/>
<organism evidence="2 3">
    <name type="scientific">Caenibius tardaugens NBRC 16725</name>
    <dbReference type="NCBI Taxonomy" id="1219035"/>
    <lineage>
        <taxon>Bacteria</taxon>
        <taxon>Pseudomonadati</taxon>
        <taxon>Pseudomonadota</taxon>
        <taxon>Alphaproteobacteria</taxon>
        <taxon>Sphingomonadales</taxon>
        <taxon>Erythrobacteraceae</taxon>
        <taxon>Caenibius</taxon>
    </lineage>
</organism>
<evidence type="ECO:0000313" key="3">
    <source>
        <dbReference type="Proteomes" id="UP000016568"/>
    </source>
</evidence>
<reference evidence="2 3" key="1">
    <citation type="submission" date="2013-09" db="EMBL/GenBank/DDBJ databases">
        <title>Whole genome shotgun sequence of Novosphingobium tardaugens NBRC 16725.</title>
        <authorList>
            <person name="Isaki S."/>
            <person name="Hosoyama A."/>
            <person name="Tsuchikane K."/>
            <person name="Katsumata H."/>
            <person name="Ando Y."/>
            <person name="Yamazaki S."/>
            <person name="Fujita N."/>
        </authorList>
    </citation>
    <scope>NUCLEOTIDE SEQUENCE [LARGE SCALE GENOMIC DNA]</scope>
    <source>
        <strain evidence="2 3">NBRC 16725</strain>
    </source>
</reference>
<dbReference type="SUPFAM" id="SSF52096">
    <property type="entry name" value="ClpP/crotonase"/>
    <property type="match status" value="1"/>
</dbReference>
<evidence type="ECO:0008006" key="4">
    <source>
        <dbReference type="Google" id="ProtNLM"/>
    </source>
</evidence>
<dbReference type="EMBL" id="BASZ01000005">
    <property type="protein sequence ID" value="GAD49535.1"/>
    <property type="molecule type" value="Genomic_DNA"/>
</dbReference>
<dbReference type="InterPro" id="IPR029069">
    <property type="entry name" value="HotDog_dom_sf"/>
</dbReference>
<sequence>MSYGTLISSRHGAVALIELVSEDGMNCYTPEMGEDLVAALRAAAADDAVAAIVLTGSGRAFCAGAHRGVLAGEIGASGLTIGQEHFIAGFAPEFAAIPKLTIAAFNGAAAGIGVTMSLLCDLRLSVPGAKLRLNFAELGIMPGLGSTKTLVDIVGLPAAKKLLLCDRTILAEDAAAIGLVDDVVAADTLLERALALGEAAAKGQREVAAAIKAALNAGRDGDIADALRREADAAASLRQSAKAQAIRYDDYDAFAKIEAIGFIPWGEAIPVGRETVQRFLEVTGAPGDGAIIPGVMLQAMLPKLVPGHGWSVTGHSGAVNLGSPTIRFPVPAPADAMLRGRSRLSAAKPHPKGTLIAMDFELREDGVDQPCLQSTIELLYLGTRA</sequence>
<dbReference type="Gene3D" id="3.90.226.10">
    <property type="entry name" value="2-enoyl-CoA Hydratase, Chain A, domain 1"/>
    <property type="match status" value="1"/>
</dbReference>
<evidence type="ECO:0000313" key="2">
    <source>
        <dbReference type="EMBL" id="GAD49535.1"/>
    </source>
</evidence>
<dbReference type="AlphaFoldDB" id="U2YLJ7"/>
<comment type="similarity">
    <text evidence="1">Belongs to the enoyl-CoA hydratase/isomerase family.</text>
</comment>
<dbReference type="CDD" id="cd06558">
    <property type="entry name" value="crotonase-like"/>
    <property type="match status" value="1"/>
</dbReference>
<keyword evidence="3" id="KW-1185">Reference proteome</keyword>
<dbReference type="Pfam" id="PF00378">
    <property type="entry name" value="ECH_1"/>
    <property type="match status" value="1"/>
</dbReference>
<dbReference type="GO" id="GO:0003824">
    <property type="term" value="F:catalytic activity"/>
    <property type="evidence" value="ECO:0007669"/>
    <property type="project" value="UniProtKB-ARBA"/>
</dbReference>
<gene>
    <name evidence="2" type="ORF">NT2_05_04560</name>
</gene>
<accession>U2YLJ7</accession>
<dbReference type="KEGG" id="ntd:EGO55_13540"/>
<protein>
    <recommendedName>
        <fullName evidence="4">Enoyl-CoA hydratase</fullName>
    </recommendedName>
</protein>
<comment type="caution">
    <text evidence="2">The sequence shown here is derived from an EMBL/GenBank/DDBJ whole genome shotgun (WGS) entry which is preliminary data.</text>
</comment>
<name>U2YLJ7_9SPHN</name>
<dbReference type="RefSeq" id="WP_021690441.1">
    <property type="nucleotide sequence ID" value="NZ_BASZ01000005.1"/>
</dbReference>
<dbReference type="OrthoDB" id="9810797at2"/>
<evidence type="ECO:0000256" key="1">
    <source>
        <dbReference type="ARBA" id="ARBA00005254"/>
    </source>
</evidence>
<dbReference type="Proteomes" id="UP000016568">
    <property type="component" value="Unassembled WGS sequence"/>
</dbReference>
<dbReference type="SUPFAM" id="SSF54637">
    <property type="entry name" value="Thioesterase/thiol ester dehydrase-isomerase"/>
    <property type="match status" value="1"/>
</dbReference>
<dbReference type="InterPro" id="IPR029045">
    <property type="entry name" value="ClpP/crotonase-like_dom_sf"/>
</dbReference>
<dbReference type="eggNOG" id="COG1024">
    <property type="taxonomic scope" value="Bacteria"/>
</dbReference>
<dbReference type="Gene3D" id="3.10.129.10">
    <property type="entry name" value="Hotdog Thioesterase"/>
    <property type="match status" value="1"/>
</dbReference>
<dbReference type="PANTHER" id="PTHR43684:SF4">
    <property type="entry name" value="ENOYL-COA HYDRATASE_ISOMERASE FAMILY PROTEIN (AFU_ORTHOLOGUE AFUA_1G01890)"/>
    <property type="match status" value="1"/>
</dbReference>
<dbReference type="InterPro" id="IPR001753">
    <property type="entry name" value="Enoyl-CoA_hydra/iso"/>
</dbReference>
<dbReference type="PANTHER" id="PTHR43684">
    <property type="match status" value="1"/>
</dbReference>